<organism evidence="1 2">
    <name type="scientific">Peptacetobacter hiranonis (strain DSM 13275 / JCM 10541 / KCTC 15199 / TO-931)</name>
    <name type="common">Clostridium hiranonis</name>
    <dbReference type="NCBI Taxonomy" id="500633"/>
    <lineage>
        <taxon>Bacteria</taxon>
        <taxon>Bacillati</taxon>
        <taxon>Bacillota</taxon>
        <taxon>Clostridia</taxon>
        <taxon>Peptostreptococcales</taxon>
        <taxon>Peptostreptococcaceae</taxon>
        <taxon>Peptacetobacter</taxon>
    </lineage>
</organism>
<dbReference type="RefSeq" id="WP_006441001.1">
    <property type="nucleotide sequence ID" value="NZ_DS995361.1"/>
</dbReference>
<proteinExistence type="predicted"/>
<evidence type="ECO:0000313" key="2">
    <source>
        <dbReference type="Proteomes" id="UP000003178"/>
    </source>
</evidence>
<dbReference type="Proteomes" id="UP000003178">
    <property type="component" value="Unassembled WGS sequence"/>
</dbReference>
<protein>
    <recommendedName>
        <fullName evidence="3">HipA-like C-terminal domain-containing protein</fullName>
    </recommendedName>
</protein>
<keyword evidence="2" id="KW-1185">Reference proteome</keyword>
<sequence>MYNISSEDKYKLLELTSTAKGVLRKYIDEKNGYYYKTGIEQLGIYENKTVFAEVISYEIGELLGLDVLKQELDEMEIDGEKITVCRSKNFLNDGETFISIRKYSKSIISYEDLKKEFPQFMEYFNSILIFDFIINNTDRHLNNFGLIFTGNDFRTPPIFDNGMSLLAELDNEKIKLFAKNPYRIKKADSSKPFFKKHYKQIELIEKLPKINLDFNDEDIENIISKYYYGDRKEVVMILLKERLDYVRKIYSKI</sequence>
<evidence type="ECO:0000313" key="1">
    <source>
        <dbReference type="EMBL" id="EEA84208.1"/>
    </source>
</evidence>
<dbReference type="HOGENOM" id="CLU_1097107_0_0_9"/>
<accession>B6G201</accession>
<evidence type="ECO:0008006" key="3">
    <source>
        <dbReference type="Google" id="ProtNLM"/>
    </source>
</evidence>
<dbReference type="OrthoDB" id="9812605at2"/>
<dbReference type="Gene3D" id="1.10.1070.20">
    <property type="match status" value="1"/>
</dbReference>
<name>B6G201_PEPHT</name>
<dbReference type="EMBL" id="ABWP01000085">
    <property type="protein sequence ID" value="EEA84208.1"/>
    <property type="molecule type" value="Genomic_DNA"/>
</dbReference>
<dbReference type="STRING" id="500633.CLOHIR_02163"/>
<comment type="caution">
    <text evidence="1">The sequence shown here is derived from an EMBL/GenBank/DDBJ whole genome shotgun (WGS) entry which is preliminary data.</text>
</comment>
<reference evidence="1 2" key="1">
    <citation type="submission" date="2008-09" db="EMBL/GenBank/DDBJ databases">
        <authorList>
            <person name="Fulton L."/>
            <person name="Clifton S."/>
            <person name="Fulton B."/>
            <person name="Xu J."/>
            <person name="Minx P."/>
            <person name="Pepin K.H."/>
            <person name="Johnson M."/>
            <person name="Thiruvilangam P."/>
            <person name="Bhonagiri V."/>
            <person name="Nash W.E."/>
            <person name="Mardis E.R."/>
            <person name="Wilson R.K."/>
        </authorList>
    </citation>
    <scope>NUCLEOTIDE SEQUENCE [LARGE SCALE GENOMIC DNA]</scope>
    <source>
        <strain evidence="1 2">DSM 13275</strain>
    </source>
</reference>
<dbReference type="AlphaFoldDB" id="B6G201"/>
<dbReference type="eggNOG" id="COG3550">
    <property type="taxonomic scope" value="Bacteria"/>
</dbReference>
<reference evidence="1 2" key="2">
    <citation type="submission" date="2008-10" db="EMBL/GenBank/DDBJ databases">
        <title>Draft genome sequence of Clostridium hiranonis (DSM 13275).</title>
        <authorList>
            <person name="Sudarsanam P."/>
            <person name="Ley R."/>
            <person name="Guruge J."/>
            <person name="Turnbaugh P.J."/>
            <person name="Mahowald M."/>
            <person name="Liep D."/>
            <person name="Gordon J."/>
        </authorList>
    </citation>
    <scope>NUCLEOTIDE SEQUENCE [LARGE SCALE GENOMIC DNA]</scope>
    <source>
        <strain evidence="1 2">DSM 13275</strain>
    </source>
</reference>
<gene>
    <name evidence="1" type="ORF">CLOHIR_02163</name>
</gene>